<dbReference type="SMART" id="SM00091">
    <property type="entry name" value="PAS"/>
    <property type="match status" value="1"/>
</dbReference>
<dbReference type="SUPFAM" id="SSF52172">
    <property type="entry name" value="CheY-like"/>
    <property type="match status" value="2"/>
</dbReference>
<dbReference type="SMART" id="SM00086">
    <property type="entry name" value="PAC"/>
    <property type="match status" value="1"/>
</dbReference>
<evidence type="ECO:0000256" key="9">
    <source>
        <dbReference type="PROSITE-ProRule" id="PRU00169"/>
    </source>
</evidence>
<protein>
    <recommendedName>
        <fullName evidence="2">histidine kinase</fullName>
        <ecNumber evidence="2">2.7.13.3</ecNumber>
    </recommendedName>
</protein>
<dbReference type="InterPro" id="IPR000700">
    <property type="entry name" value="PAS-assoc_C"/>
</dbReference>
<organism evidence="14 15">
    <name type="scientific">Luteitalea pratensis</name>
    <dbReference type="NCBI Taxonomy" id="1855912"/>
    <lineage>
        <taxon>Bacteria</taxon>
        <taxon>Pseudomonadati</taxon>
        <taxon>Acidobacteriota</taxon>
        <taxon>Vicinamibacteria</taxon>
        <taxon>Vicinamibacterales</taxon>
        <taxon>Vicinamibacteraceae</taxon>
        <taxon>Luteitalea</taxon>
    </lineage>
</organism>
<sequence length="716" mass="77542">MNKFQSVTNLGGVLAVRSKHLALLGNCVRMRAAMSSPSKMTRVLIVDDELESRTRLRTLLQAHGHDVSEATNGLDALAQARQQRPDLVISDILMPQMDGFALCRASRIDPALARTPFVFYTGTYASAKDVAHARRLGATRFLVKSMAAEEVIRGITEALRQPDEAFDPAGAEPAPGETESWRLYDESLINRLEHRNLELSDEVRALRSLTVGLEQLPAIVSLTDTRGRITFVNRRFEQVTGFSRDMVRGQTHAILRTRNAAAGLGFEIRAALLAGKQWRGDFEQRRKDGTVFWERAVMAPVFDEAGAVTHFLRMSEDVTDQKNAELTTQAVDSQRRQSERIETVGRLAGGVAHDFNNLLTLVIGHAHLVLQQLASHDPLRSDVEAVLDAATRGGAITRQLLTYARRDVVHPLVLDPAQAIAALARLLQRMAGDEIRLGFALGPEIWPVRIDPMQFDQMVTNLAANARDAIRAPGAIDVSLANVSLPAAEAAAHGGLAAGDYVALRVSDTGAGIEPAHVSRIFEPFFTTKPAGEGTGLGLSSVLGAVEQAGGHVEVEHTSSDGTTVLVLLPRSTSRPVPGPQSSAVTALEGTERVLLVEDEPAVLELIRRTLESYGYTVLHASTPERALRAMEEGDARVDLLLTDVVMPGVNGQELAKHLRAFDPTLRVLFMSGYSSDVVAEQGLLPAEVALITKPFSPTALAARVREVLDAPTPTA</sequence>
<dbReference type="PANTHER" id="PTHR43065">
    <property type="entry name" value="SENSOR HISTIDINE KINASE"/>
    <property type="match status" value="1"/>
</dbReference>
<dbReference type="Pfam" id="PF00989">
    <property type="entry name" value="PAS"/>
    <property type="match status" value="1"/>
</dbReference>
<dbReference type="InterPro" id="IPR011006">
    <property type="entry name" value="CheY-like_superfamily"/>
</dbReference>
<dbReference type="InterPro" id="IPR005467">
    <property type="entry name" value="His_kinase_dom"/>
</dbReference>
<dbReference type="Gene3D" id="3.30.565.10">
    <property type="entry name" value="Histidine kinase-like ATPase, C-terminal domain"/>
    <property type="match status" value="1"/>
</dbReference>
<reference evidence="15" key="2">
    <citation type="submission" date="2016-04" db="EMBL/GenBank/DDBJ databases">
        <title>First Complete Genome Sequence of a Subdivision 6 Acidobacterium.</title>
        <authorList>
            <person name="Huang S."/>
            <person name="Vieira S."/>
            <person name="Bunk B."/>
            <person name="Riedel T."/>
            <person name="Sproeer C."/>
            <person name="Overmann J."/>
        </authorList>
    </citation>
    <scope>NUCLEOTIDE SEQUENCE [LARGE SCALE GENOMIC DNA]</scope>
    <source>
        <strain evidence="15">DSM 100886 HEG_-6_39</strain>
    </source>
</reference>
<dbReference type="SUPFAM" id="SSF55874">
    <property type="entry name" value="ATPase domain of HSP90 chaperone/DNA topoisomerase II/histidine kinase"/>
    <property type="match status" value="1"/>
</dbReference>
<dbReference type="Gene3D" id="3.40.50.2300">
    <property type="match status" value="2"/>
</dbReference>
<evidence type="ECO:0000259" key="11">
    <source>
        <dbReference type="PROSITE" id="PS50110"/>
    </source>
</evidence>
<dbReference type="InterPro" id="IPR003594">
    <property type="entry name" value="HATPase_dom"/>
</dbReference>
<dbReference type="Pfam" id="PF02518">
    <property type="entry name" value="HATPase_c"/>
    <property type="match status" value="1"/>
</dbReference>
<dbReference type="SMART" id="SM00387">
    <property type="entry name" value="HATPase_c"/>
    <property type="match status" value="1"/>
</dbReference>
<dbReference type="InterPro" id="IPR036890">
    <property type="entry name" value="HATPase_C_sf"/>
</dbReference>
<feature type="modified residue" description="4-aspartylphosphate" evidence="9">
    <location>
        <position position="644"/>
    </location>
</feature>
<dbReference type="InterPro" id="IPR000014">
    <property type="entry name" value="PAS"/>
</dbReference>
<dbReference type="EC" id="2.7.13.3" evidence="2"/>
<evidence type="ECO:0000259" key="10">
    <source>
        <dbReference type="PROSITE" id="PS50109"/>
    </source>
</evidence>
<feature type="domain" description="Response regulatory" evidence="11">
    <location>
        <begin position="593"/>
        <end position="709"/>
    </location>
</feature>
<dbReference type="KEGG" id="abac:LuPra_05408"/>
<dbReference type="CDD" id="cd00082">
    <property type="entry name" value="HisKA"/>
    <property type="match status" value="1"/>
</dbReference>
<feature type="modified residue" description="4-aspartylphosphate" evidence="9">
    <location>
        <position position="91"/>
    </location>
</feature>
<dbReference type="PRINTS" id="PR00344">
    <property type="entry name" value="BCTRLSENSOR"/>
</dbReference>
<dbReference type="OrthoDB" id="9810730at2"/>
<dbReference type="InterPro" id="IPR001789">
    <property type="entry name" value="Sig_transdc_resp-reg_receiver"/>
</dbReference>
<evidence type="ECO:0000256" key="5">
    <source>
        <dbReference type="ARBA" id="ARBA00022741"/>
    </source>
</evidence>
<reference evidence="14 15" key="1">
    <citation type="journal article" date="2016" name="Genome Announc.">
        <title>First Complete Genome Sequence of a Subdivision 6 Acidobacterium Strain.</title>
        <authorList>
            <person name="Huang S."/>
            <person name="Vieira S."/>
            <person name="Bunk B."/>
            <person name="Riedel T."/>
            <person name="Sproer C."/>
            <person name="Overmann J."/>
        </authorList>
    </citation>
    <scope>NUCLEOTIDE SEQUENCE [LARGE SCALE GENOMIC DNA]</scope>
    <source>
        <strain evidence="15">DSM 100886 HEG_-6_39</strain>
    </source>
</reference>
<dbReference type="InterPro" id="IPR003661">
    <property type="entry name" value="HisK_dim/P_dom"/>
</dbReference>
<dbReference type="InterPro" id="IPR004358">
    <property type="entry name" value="Sig_transdc_His_kin-like_C"/>
</dbReference>
<keyword evidence="8" id="KW-0902">Two-component regulatory system</keyword>
<feature type="domain" description="Histidine kinase" evidence="10">
    <location>
        <begin position="350"/>
        <end position="573"/>
    </location>
</feature>
<dbReference type="InterPro" id="IPR013767">
    <property type="entry name" value="PAS_fold"/>
</dbReference>
<keyword evidence="15" id="KW-1185">Reference proteome</keyword>
<evidence type="ECO:0000313" key="14">
    <source>
        <dbReference type="EMBL" id="AMY12136.1"/>
    </source>
</evidence>
<keyword evidence="7" id="KW-0067">ATP-binding</keyword>
<evidence type="ECO:0000256" key="3">
    <source>
        <dbReference type="ARBA" id="ARBA00022553"/>
    </source>
</evidence>
<feature type="domain" description="Response regulatory" evidence="11">
    <location>
        <begin position="42"/>
        <end position="159"/>
    </location>
</feature>
<dbReference type="SUPFAM" id="SSF55785">
    <property type="entry name" value="PYP-like sensor domain (PAS domain)"/>
    <property type="match status" value="1"/>
</dbReference>
<evidence type="ECO:0000259" key="12">
    <source>
        <dbReference type="PROSITE" id="PS50112"/>
    </source>
</evidence>
<evidence type="ECO:0000256" key="4">
    <source>
        <dbReference type="ARBA" id="ARBA00022679"/>
    </source>
</evidence>
<dbReference type="InterPro" id="IPR001610">
    <property type="entry name" value="PAC"/>
</dbReference>
<dbReference type="InterPro" id="IPR035965">
    <property type="entry name" value="PAS-like_dom_sf"/>
</dbReference>
<dbReference type="PANTHER" id="PTHR43065:SF42">
    <property type="entry name" value="TWO-COMPONENT SENSOR PPRA"/>
    <property type="match status" value="1"/>
</dbReference>
<dbReference type="Proteomes" id="UP000076079">
    <property type="component" value="Chromosome"/>
</dbReference>
<dbReference type="NCBIfam" id="TIGR00229">
    <property type="entry name" value="sensory_box"/>
    <property type="match status" value="1"/>
</dbReference>
<dbReference type="PROSITE" id="PS50113">
    <property type="entry name" value="PAC"/>
    <property type="match status" value="1"/>
</dbReference>
<keyword evidence="5" id="KW-0547">Nucleotide-binding</keyword>
<feature type="domain" description="PAS" evidence="12">
    <location>
        <begin position="205"/>
        <end position="251"/>
    </location>
</feature>
<dbReference type="PROSITE" id="PS50109">
    <property type="entry name" value="HIS_KIN"/>
    <property type="match status" value="1"/>
</dbReference>
<dbReference type="Pfam" id="PF00072">
    <property type="entry name" value="Response_reg"/>
    <property type="match status" value="2"/>
</dbReference>
<evidence type="ECO:0000256" key="8">
    <source>
        <dbReference type="ARBA" id="ARBA00023012"/>
    </source>
</evidence>
<evidence type="ECO:0000256" key="7">
    <source>
        <dbReference type="ARBA" id="ARBA00022840"/>
    </source>
</evidence>
<dbReference type="SMART" id="SM00448">
    <property type="entry name" value="REC"/>
    <property type="match status" value="2"/>
</dbReference>
<dbReference type="GO" id="GO:0005524">
    <property type="term" value="F:ATP binding"/>
    <property type="evidence" value="ECO:0007669"/>
    <property type="project" value="UniProtKB-KW"/>
</dbReference>
<gene>
    <name evidence="14" type="ORF">LuPra_05408</name>
</gene>
<keyword evidence="6" id="KW-0418">Kinase</keyword>
<evidence type="ECO:0000259" key="13">
    <source>
        <dbReference type="PROSITE" id="PS50113"/>
    </source>
</evidence>
<evidence type="ECO:0000313" key="15">
    <source>
        <dbReference type="Proteomes" id="UP000076079"/>
    </source>
</evidence>
<keyword evidence="3 9" id="KW-0597">Phosphoprotein</keyword>
<dbReference type="STRING" id="1855912.LuPra_05408"/>
<dbReference type="InterPro" id="IPR036097">
    <property type="entry name" value="HisK_dim/P_sf"/>
</dbReference>
<dbReference type="SUPFAM" id="SSF47384">
    <property type="entry name" value="Homodimeric domain of signal transducing histidine kinase"/>
    <property type="match status" value="1"/>
</dbReference>
<dbReference type="SMART" id="SM00388">
    <property type="entry name" value="HisKA"/>
    <property type="match status" value="1"/>
</dbReference>
<dbReference type="CDD" id="cd00130">
    <property type="entry name" value="PAS"/>
    <property type="match status" value="1"/>
</dbReference>
<name>A0A143PV03_LUTPR</name>
<dbReference type="Gene3D" id="1.10.287.130">
    <property type="match status" value="1"/>
</dbReference>
<keyword evidence="4" id="KW-0808">Transferase</keyword>
<dbReference type="GO" id="GO:0000155">
    <property type="term" value="F:phosphorelay sensor kinase activity"/>
    <property type="evidence" value="ECO:0007669"/>
    <property type="project" value="InterPro"/>
</dbReference>
<dbReference type="PROSITE" id="PS50112">
    <property type="entry name" value="PAS"/>
    <property type="match status" value="1"/>
</dbReference>
<comment type="catalytic activity">
    <reaction evidence="1">
        <text>ATP + protein L-histidine = ADP + protein N-phospho-L-histidine.</text>
        <dbReference type="EC" id="2.7.13.3"/>
    </reaction>
</comment>
<evidence type="ECO:0000256" key="1">
    <source>
        <dbReference type="ARBA" id="ARBA00000085"/>
    </source>
</evidence>
<accession>A0A143PV03</accession>
<feature type="domain" description="PAC" evidence="13">
    <location>
        <begin position="278"/>
        <end position="330"/>
    </location>
</feature>
<dbReference type="RefSeq" id="WP_110173619.1">
    <property type="nucleotide sequence ID" value="NZ_CP015136.1"/>
</dbReference>
<dbReference type="Gene3D" id="3.30.450.20">
    <property type="entry name" value="PAS domain"/>
    <property type="match status" value="1"/>
</dbReference>
<evidence type="ECO:0000256" key="6">
    <source>
        <dbReference type="ARBA" id="ARBA00022777"/>
    </source>
</evidence>
<dbReference type="PROSITE" id="PS50110">
    <property type="entry name" value="RESPONSE_REGULATORY"/>
    <property type="match status" value="2"/>
</dbReference>
<proteinExistence type="predicted"/>
<evidence type="ECO:0000256" key="2">
    <source>
        <dbReference type="ARBA" id="ARBA00012438"/>
    </source>
</evidence>
<dbReference type="EMBL" id="CP015136">
    <property type="protein sequence ID" value="AMY12136.1"/>
    <property type="molecule type" value="Genomic_DNA"/>
</dbReference>
<dbReference type="GO" id="GO:0006355">
    <property type="term" value="P:regulation of DNA-templated transcription"/>
    <property type="evidence" value="ECO:0007669"/>
    <property type="project" value="InterPro"/>
</dbReference>
<dbReference type="AlphaFoldDB" id="A0A143PV03"/>